<gene>
    <name evidence="4" type="ORF">HHT355_0585</name>
</gene>
<keyword evidence="1" id="KW-0472">Membrane</keyword>
<dbReference type="InterPro" id="IPR012338">
    <property type="entry name" value="Beta-lactam/transpept-like"/>
</dbReference>
<keyword evidence="1" id="KW-0812">Transmembrane</keyword>
<feature type="domain" description="Penicillin binding protein A dimerisation" evidence="3">
    <location>
        <begin position="82"/>
        <end position="161"/>
    </location>
</feature>
<dbReference type="RefSeq" id="WP_103201946.1">
    <property type="nucleotide sequence ID" value="NZ_CVTD020000008.1"/>
</dbReference>
<dbReference type="Gene3D" id="3.40.710.10">
    <property type="entry name" value="DD-peptidase/beta-lactamase superfamily"/>
    <property type="match status" value="1"/>
</dbReference>
<evidence type="ECO:0000313" key="5">
    <source>
        <dbReference type="Proteomes" id="UP000236497"/>
    </source>
</evidence>
<dbReference type="GO" id="GO:0008658">
    <property type="term" value="F:penicillin binding"/>
    <property type="evidence" value="ECO:0007669"/>
    <property type="project" value="InterPro"/>
</dbReference>
<name>A0A0H5SFI2_HERHM</name>
<dbReference type="GO" id="GO:0005886">
    <property type="term" value="C:plasma membrane"/>
    <property type="evidence" value="ECO:0007669"/>
    <property type="project" value="TreeGrafter"/>
</dbReference>
<feature type="domain" description="Penicillin-binding protein transpeptidase" evidence="2">
    <location>
        <begin position="182"/>
        <end position="489"/>
    </location>
</feature>
<dbReference type="PANTHER" id="PTHR30627">
    <property type="entry name" value="PEPTIDOGLYCAN D,D-TRANSPEPTIDASE"/>
    <property type="match status" value="1"/>
</dbReference>
<evidence type="ECO:0000259" key="2">
    <source>
        <dbReference type="Pfam" id="PF00905"/>
    </source>
</evidence>
<feature type="transmembrane region" description="Helical" evidence="1">
    <location>
        <begin position="34"/>
        <end position="58"/>
    </location>
</feature>
<dbReference type="OrthoDB" id="9804124at2"/>
<sequence length="494" mass="54423">MRKSILKKDITRKKSEKNNIKNKMPRDKASGRKTILSVVYIFTGLFILMMGYFAHFLIFKSRDVINSTYNQRHDVLAKRVIRGKIISADGVVLAETVTDDGENEVRNYPFDDMYAHVVGRVLRGRTGIEAAENITLLTSYSNSAGALYNDLIGVKNPGNNVITTLNHKLTKAAYDALGNKTGSVVAIEPSTGKILAMVSKPAYNPNEIDENWDRLSEDQDNESPLLNRASQGLYPPGSTFKILTALAYMRENPDYLDYSYNCKGKIEYDGMVIHCSNNRSHGKVDLKKAFAKSCNTSFSSIGKELSMDGFRELCESFFFNKDLPAKISNNKSRFELKTGSSGVKEAMQTAIGQGKTLITPLHNAMIAAAVANGGIMMKPYTVDRIESAGGRVLKGYIPEEAAVVMSFEEADYLKSLMRAVVTDGTASRLNKLDVKVAGKTGTAQQDGKDSHAWFIGFAPINEPKIAISVLVENIGSGSDYAVPIAEKVFEEYFK</sequence>
<proteinExistence type="predicted"/>
<dbReference type="InterPro" id="IPR001460">
    <property type="entry name" value="PCN-bd_Tpept"/>
</dbReference>
<dbReference type="SUPFAM" id="SSF56601">
    <property type="entry name" value="beta-lactamase/transpeptidase-like"/>
    <property type="match status" value="1"/>
</dbReference>
<reference evidence="4 5" key="1">
    <citation type="submission" date="2015-06" db="EMBL/GenBank/DDBJ databases">
        <authorList>
            <person name="Wibberg Daniel"/>
        </authorList>
    </citation>
    <scope>NUCLEOTIDE SEQUENCE [LARGE SCALE GENOMIC DNA]</scope>
    <source>
        <strain evidence="4 5">T3/55T</strain>
    </source>
</reference>
<dbReference type="Proteomes" id="UP000236497">
    <property type="component" value="Unassembled WGS sequence"/>
</dbReference>
<dbReference type="AlphaFoldDB" id="A0A0H5SFI2"/>
<protein>
    <submittedName>
        <fullName evidence="4">Uncharacterized protein</fullName>
    </submittedName>
</protein>
<keyword evidence="1" id="KW-1133">Transmembrane helix</keyword>
<accession>A0A0H5SFI2</accession>
<dbReference type="InterPro" id="IPR054120">
    <property type="entry name" value="PBPA_dimer"/>
</dbReference>
<dbReference type="Pfam" id="PF00905">
    <property type="entry name" value="Transpeptidase"/>
    <property type="match status" value="1"/>
</dbReference>
<dbReference type="Pfam" id="PF21922">
    <property type="entry name" value="PBP_dimer_2"/>
    <property type="match status" value="1"/>
</dbReference>
<dbReference type="GO" id="GO:0071555">
    <property type="term" value="P:cell wall organization"/>
    <property type="evidence" value="ECO:0007669"/>
    <property type="project" value="TreeGrafter"/>
</dbReference>
<evidence type="ECO:0000313" key="4">
    <source>
        <dbReference type="EMBL" id="CRZ33790.1"/>
    </source>
</evidence>
<dbReference type="GO" id="GO:0071972">
    <property type="term" value="F:peptidoglycan L,D-transpeptidase activity"/>
    <property type="evidence" value="ECO:0007669"/>
    <property type="project" value="TreeGrafter"/>
</dbReference>
<dbReference type="Gene3D" id="3.90.1310.10">
    <property type="entry name" value="Penicillin-binding protein 2a (Domain 2)"/>
    <property type="match status" value="1"/>
</dbReference>
<evidence type="ECO:0000259" key="3">
    <source>
        <dbReference type="Pfam" id="PF21922"/>
    </source>
</evidence>
<keyword evidence="5" id="KW-1185">Reference proteome</keyword>
<dbReference type="EMBL" id="CVTD020000008">
    <property type="protein sequence ID" value="CRZ33790.1"/>
    <property type="molecule type" value="Genomic_DNA"/>
</dbReference>
<evidence type="ECO:0000256" key="1">
    <source>
        <dbReference type="SAM" id="Phobius"/>
    </source>
</evidence>
<dbReference type="InterPro" id="IPR050515">
    <property type="entry name" value="Beta-lactam/transpept"/>
</dbReference>
<dbReference type="PANTHER" id="PTHR30627:SF24">
    <property type="entry name" value="PENICILLIN-BINDING PROTEIN 4B"/>
    <property type="match status" value="1"/>
</dbReference>
<organism evidence="4 5">
    <name type="scientific">Herbinix hemicellulosilytica</name>
    <dbReference type="NCBI Taxonomy" id="1564487"/>
    <lineage>
        <taxon>Bacteria</taxon>
        <taxon>Bacillati</taxon>
        <taxon>Bacillota</taxon>
        <taxon>Clostridia</taxon>
        <taxon>Lachnospirales</taxon>
        <taxon>Lachnospiraceae</taxon>
        <taxon>Herbinix</taxon>
    </lineage>
</organism>